<comment type="caution">
    <text evidence="5">The sequence shown here is derived from an EMBL/GenBank/DDBJ whole genome shotgun (WGS) entry which is preliminary data.</text>
</comment>
<keyword evidence="6" id="KW-1185">Reference proteome</keyword>
<evidence type="ECO:0000256" key="3">
    <source>
        <dbReference type="ARBA" id="ARBA00023163"/>
    </source>
</evidence>
<dbReference type="PANTHER" id="PTHR47894">
    <property type="entry name" value="HTH-TYPE TRANSCRIPTIONAL REGULATOR GADX"/>
    <property type="match status" value="1"/>
</dbReference>
<name>A0ABS0APF9_9GAMM</name>
<dbReference type="Pfam" id="PF12833">
    <property type="entry name" value="HTH_18"/>
    <property type="match status" value="1"/>
</dbReference>
<dbReference type="Proteomes" id="UP000662703">
    <property type="component" value="Unassembled WGS sequence"/>
</dbReference>
<keyword evidence="1" id="KW-0805">Transcription regulation</keyword>
<sequence length="335" mass="36904">MVGTHLPASVLPGLLEMALRGRLDAATLFERAGVDPGADRYLTLDQLDRLLGTVFRDAGDPLFGLRAGRHHDYRRLQLLGRLMAAAATLEQALALLFRYKDLVVPYLAFRLERGEHHCTLAITGGEGLSFARDTAHDDLVLASLVAVGRSLLGGRMPVHRVLFRRPAPDQRDEYDAFFQCPLRFAAPNNAIEFSPALLGQTLPGASAHRRARLEAAAGRLLLDLSRAGGVAGQVLDCLRGGLGQGGLTVERVAADLNMTARTLQRRLRDEGVQFARLRDQVRMEYACRRLREAGCDMQDLALYLGFSDTANFYHAFKRWKGCAPGEYRRRALGGV</sequence>
<reference evidence="5 6" key="1">
    <citation type="submission" date="2012-09" db="EMBL/GenBank/DDBJ databases">
        <title>Genome Sequence of alkane-degrading Bacterium Alcanivorax sp. 521-1.</title>
        <authorList>
            <person name="Lai Q."/>
            <person name="Shao Z."/>
        </authorList>
    </citation>
    <scope>NUCLEOTIDE SEQUENCE [LARGE SCALE GENOMIC DNA]</scope>
    <source>
        <strain evidence="5 6">521-1</strain>
    </source>
</reference>
<dbReference type="Gene3D" id="1.10.10.60">
    <property type="entry name" value="Homeodomain-like"/>
    <property type="match status" value="1"/>
</dbReference>
<dbReference type="EMBL" id="ARXX01000015">
    <property type="protein sequence ID" value="MBF5056028.1"/>
    <property type="molecule type" value="Genomic_DNA"/>
</dbReference>
<evidence type="ECO:0000313" key="6">
    <source>
        <dbReference type="Proteomes" id="UP000662703"/>
    </source>
</evidence>
<dbReference type="InterPro" id="IPR032687">
    <property type="entry name" value="AraC-type_N"/>
</dbReference>
<dbReference type="InterPro" id="IPR018062">
    <property type="entry name" value="HTH_AraC-typ_CS"/>
</dbReference>
<organism evidence="5 6">
    <name type="scientific">Alloalcanivorax profundimaris</name>
    <dbReference type="NCBI Taxonomy" id="2735259"/>
    <lineage>
        <taxon>Bacteria</taxon>
        <taxon>Pseudomonadati</taxon>
        <taxon>Pseudomonadota</taxon>
        <taxon>Gammaproteobacteria</taxon>
        <taxon>Oceanospirillales</taxon>
        <taxon>Alcanivoracaceae</taxon>
        <taxon>Alloalcanivorax</taxon>
    </lineage>
</organism>
<dbReference type="InterPro" id="IPR009057">
    <property type="entry name" value="Homeodomain-like_sf"/>
</dbReference>
<dbReference type="SUPFAM" id="SSF46689">
    <property type="entry name" value="Homeodomain-like"/>
    <property type="match status" value="1"/>
</dbReference>
<accession>A0ABS0APF9</accession>
<protein>
    <submittedName>
        <fullName evidence="5">AraC family transcriptional regulator</fullName>
    </submittedName>
</protein>
<dbReference type="Pfam" id="PF12625">
    <property type="entry name" value="Arabinose_bd"/>
    <property type="match status" value="1"/>
</dbReference>
<dbReference type="RefSeq" id="WP_194864610.1">
    <property type="nucleotide sequence ID" value="NZ_ARXX01000015.1"/>
</dbReference>
<feature type="domain" description="HTH araC/xylS-type" evidence="4">
    <location>
        <begin position="232"/>
        <end position="330"/>
    </location>
</feature>
<keyword evidence="3" id="KW-0804">Transcription</keyword>
<keyword evidence="2" id="KW-0238">DNA-binding</keyword>
<dbReference type="PANTHER" id="PTHR47894:SF1">
    <property type="entry name" value="HTH-TYPE TRANSCRIPTIONAL REGULATOR VQSM"/>
    <property type="match status" value="1"/>
</dbReference>
<dbReference type="PROSITE" id="PS01124">
    <property type="entry name" value="HTH_ARAC_FAMILY_2"/>
    <property type="match status" value="1"/>
</dbReference>
<dbReference type="PROSITE" id="PS00041">
    <property type="entry name" value="HTH_ARAC_FAMILY_1"/>
    <property type="match status" value="1"/>
</dbReference>
<evidence type="ECO:0000256" key="2">
    <source>
        <dbReference type="ARBA" id="ARBA00023125"/>
    </source>
</evidence>
<gene>
    <name evidence="5" type="ORF">Y5W_01322</name>
</gene>
<proteinExistence type="predicted"/>
<dbReference type="InterPro" id="IPR018060">
    <property type="entry name" value="HTH_AraC"/>
</dbReference>
<evidence type="ECO:0000259" key="4">
    <source>
        <dbReference type="PROSITE" id="PS01124"/>
    </source>
</evidence>
<evidence type="ECO:0000256" key="1">
    <source>
        <dbReference type="ARBA" id="ARBA00023015"/>
    </source>
</evidence>
<dbReference type="SMART" id="SM00342">
    <property type="entry name" value="HTH_ARAC"/>
    <property type="match status" value="1"/>
</dbReference>
<evidence type="ECO:0000313" key="5">
    <source>
        <dbReference type="EMBL" id="MBF5056028.1"/>
    </source>
</evidence>